<dbReference type="Gene3D" id="2.20.110.10">
    <property type="entry name" value="Histone H3 K4-specific methyltransferase SET7/9 N-terminal domain"/>
    <property type="match status" value="3"/>
</dbReference>
<comment type="subcellular location">
    <subcellularLocation>
        <location evidence="1">Cytoplasmic vesicle</location>
        <location evidence="1">Secretory vesicle</location>
        <location evidence="1">Acrosome</location>
    </subcellularLocation>
</comment>
<dbReference type="AlphaFoldDB" id="A0A6F9DKD1"/>
<gene>
    <name evidence="6" type="primary">Morn3</name>
</gene>
<keyword evidence="3" id="KW-0968">Cytoplasmic vesicle</keyword>
<dbReference type="SUPFAM" id="SSF82185">
    <property type="entry name" value="Histone H3 K4-specific methyltransferase SET7/9 N-terminal domain"/>
    <property type="match status" value="2"/>
</dbReference>
<dbReference type="InterPro" id="IPR003409">
    <property type="entry name" value="MORN"/>
</dbReference>
<evidence type="ECO:0000256" key="2">
    <source>
        <dbReference type="ARBA" id="ARBA00022737"/>
    </source>
</evidence>
<dbReference type="EMBL" id="LR788045">
    <property type="protein sequence ID" value="CAB3263907.1"/>
    <property type="molecule type" value="mRNA"/>
</dbReference>
<sequence>MPHVSQPKLSEPLWHSWDYKAQKKGLRHTVYSVNGDEFTGEWLDNKKHGKGTYKWKSTGGIYDGDWKNGKRNGFGTLSFPDKKAGKFKKQYSGGWKNDMKHGYGTFFYNDVEYYEGEWFADNRCGWGRMYFADGSVYEGEWDEDKCNGRGMLKLDNENRYEGEWKGGKKNGRGQFFYLDTGQLYEGVWVDDVPKCGAMTDFGRDGAPEPTVYPIPKVELVNSVDVLSSAEKSLLSDED</sequence>
<dbReference type="SMART" id="SM00698">
    <property type="entry name" value="MORN"/>
    <property type="match status" value="6"/>
</dbReference>
<dbReference type="PANTHER" id="PTHR46511:SF1">
    <property type="entry name" value="MORN REPEAT-CONTAINING PROTEIN 3"/>
    <property type="match status" value="1"/>
</dbReference>
<dbReference type="GO" id="GO:0001669">
    <property type="term" value="C:acrosomal vesicle"/>
    <property type="evidence" value="ECO:0007669"/>
    <property type="project" value="UniProtKB-SubCell"/>
</dbReference>
<reference evidence="6" key="1">
    <citation type="submission" date="2020-04" db="EMBL/GenBank/DDBJ databases">
        <authorList>
            <person name="Neveu A P."/>
        </authorList>
    </citation>
    <scope>NUCLEOTIDE SEQUENCE</scope>
    <source>
        <tissue evidence="6">Whole embryo</tissue>
    </source>
</reference>
<accession>A0A6F9DKD1</accession>
<name>A0A6F9DKD1_9ASCI</name>
<evidence type="ECO:0000256" key="5">
    <source>
        <dbReference type="ARBA" id="ARBA00045851"/>
    </source>
</evidence>
<dbReference type="PANTHER" id="PTHR46511">
    <property type="entry name" value="MORN REPEAT-CONTAINING PROTEIN 3"/>
    <property type="match status" value="1"/>
</dbReference>
<proteinExistence type="evidence at transcript level"/>
<keyword evidence="2" id="KW-0677">Repeat</keyword>
<evidence type="ECO:0000256" key="3">
    <source>
        <dbReference type="ARBA" id="ARBA00023329"/>
    </source>
</evidence>
<evidence type="ECO:0000313" key="6">
    <source>
        <dbReference type="EMBL" id="CAB3263907.1"/>
    </source>
</evidence>
<dbReference type="Pfam" id="PF02493">
    <property type="entry name" value="MORN"/>
    <property type="match status" value="6"/>
</dbReference>
<dbReference type="InterPro" id="IPR052472">
    <property type="entry name" value="MORN3"/>
</dbReference>
<organism evidence="6">
    <name type="scientific">Phallusia mammillata</name>
    <dbReference type="NCBI Taxonomy" id="59560"/>
    <lineage>
        <taxon>Eukaryota</taxon>
        <taxon>Metazoa</taxon>
        <taxon>Chordata</taxon>
        <taxon>Tunicata</taxon>
        <taxon>Ascidiacea</taxon>
        <taxon>Phlebobranchia</taxon>
        <taxon>Ascidiidae</taxon>
        <taxon>Phallusia</taxon>
    </lineage>
</organism>
<comment type="function">
    <text evidence="5">Assembles a suppression complex (suppresome) by tethering SIRT1 and MDM2 to regulate composite modifications of p53/TP53. Confers both deacetylation-mediated functional inactivation, by SIRT1, and ubiquitination-dependent degradation, by MDM2, of p53/TP53, promoting a proliferative and cell survival behaviors. May play a role in the regulation of spermatogenesis.</text>
</comment>
<evidence type="ECO:0000256" key="1">
    <source>
        <dbReference type="ARBA" id="ARBA00004218"/>
    </source>
</evidence>
<evidence type="ECO:0000256" key="4">
    <source>
        <dbReference type="ARBA" id="ARBA00039854"/>
    </source>
</evidence>
<protein>
    <recommendedName>
        <fullName evidence="4">MORN repeat-containing protein 3</fullName>
    </recommendedName>
</protein>